<feature type="compositionally biased region" description="Low complexity" evidence="1">
    <location>
        <begin position="78"/>
        <end position="89"/>
    </location>
</feature>
<evidence type="ECO:0000313" key="2">
    <source>
        <dbReference type="EMBL" id="CAB5223481.1"/>
    </source>
</evidence>
<sequence>MATVSRFPKAALAIVSLPGVESLEKEGDLWCCHLLWGWTTEALGGGGTVIDSNLATIRAHVKGAYQLPPVPAPTASGPLLPGEAAAPAAPAAPAPLAPAPALPVWQSQHQQQPQQGPALQIGPSARIAAPSHLPADARRLLQRFELDLDAILTMGASNAKIAKGLGEAFGVIHHTLPGRSLGAAVHGPIAGPTAPRSRLEEVRRLALANELGALVEAFLACPWASEGCLEGCLAWAGHGGISTNVASCRGRRGLARLWEPKIYSIVLLWAIAKAYAKAKKLGLPLAVRLKGTDDIGYHLQRFNLSASEAAILARRYGLPAIPGNGTTLPEVLQIVLGDGSLQWYEYSKAPVHGHQGLKQMRDCGIDVTASLAADRKGGLADAMAAVGAGFRLAVPIAFPKGATLPEALLLRNGDTIQRLKCIDGDQSDNRWLDRQGPQEGGWDGVAVILRTKRSNGRGPEAAAFSLAPVVGQWQTLKGGGQAALSATA</sequence>
<accession>A0A6J7WZN8</accession>
<evidence type="ECO:0000256" key="1">
    <source>
        <dbReference type="SAM" id="MobiDB-lite"/>
    </source>
</evidence>
<reference evidence="2" key="1">
    <citation type="submission" date="2020-05" db="EMBL/GenBank/DDBJ databases">
        <authorList>
            <person name="Chiriac C."/>
            <person name="Salcher M."/>
            <person name="Ghai R."/>
            <person name="Kavagutti S V."/>
        </authorList>
    </citation>
    <scope>NUCLEOTIDE SEQUENCE</scope>
</reference>
<name>A0A6J7WZN8_9CAUD</name>
<gene>
    <name evidence="2" type="ORF">UFOVP383_79</name>
</gene>
<dbReference type="EMBL" id="LR798321">
    <property type="protein sequence ID" value="CAB5223481.1"/>
    <property type="molecule type" value="Genomic_DNA"/>
</dbReference>
<protein>
    <submittedName>
        <fullName evidence="2">Uncharacterized protein</fullName>
    </submittedName>
</protein>
<feature type="compositionally biased region" description="Pro residues" evidence="1">
    <location>
        <begin position="90"/>
        <end position="99"/>
    </location>
</feature>
<organism evidence="2">
    <name type="scientific">uncultured Caudovirales phage</name>
    <dbReference type="NCBI Taxonomy" id="2100421"/>
    <lineage>
        <taxon>Viruses</taxon>
        <taxon>Duplodnaviria</taxon>
        <taxon>Heunggongvirae</taxon>
        <taxon>Uroviricota</taxon>
        <taxon>Caudoviricetes</taxon>
        <taxon>Peduoviridae</taxon>
        <taxon>Maltschvirus</taxon>
        <taxon>Maltschvirus maltsch</taxon>
    </lineage>
</organism>
<feature type="region of interest" description="Disordered" evidence="1">
    <location>
        <begin position="76"/>
        <end position="99"/>
    </location>
</feature>
<proteinExistence type="predicted"/>